<dbReference type="RefSeq" id="WP_157334986.1">
    <property type="nucleotide sequence ID" value="NZ_RHLK01000004.1"/>
</dbReference>
<proteinExistence type="predicted"/>
<dbReference type="PANTHER" id="PTHR34351">
    <property type="entry name" value="SLR1927 PROTEIN-RELATED"/>
    <property type="match status" value="1"/>
</dbReference>
<dbReference type="Proteomes" id="UP000490800">
    <property type="component" value="Unassembled WGS sequence"/>
</dbReference>
<dbReference type="EMBL" id="RHLK01000004">
    <property type="protein sequence ID" value="MVO99738.1"/>
    <property type="molecule type" value="Genomic_DNA"/>
</dbReference>
<accession>A0A7X3JZ25</accession>
<keyword evidence="3" id="KW-1185">Reference proteome</keyword>
<feature type="compositionally biased region" description="Basic and acidic residues" evidence="1">
    <location>
        <begin position="279"/>
        <end position="290"/>
    </location>
</feature>
<gene>
    <name evidence="2" type="ORF">EDM21_09375</name>
</gene>
<dbReference type="AlphaFoldDB" id="A0A7X3JZ25"/>
<dbReference type="OrthoDB" id="140416at2"/>
<dbReference type="PANTHER" id="PTHR34351:SF2">
    <property type="entry name" value="DUF58 DOMAIN-CONTAINING PROTEIN"/>
    <property type="match status" value="1"/>
</dbReference>
<protein>
    <submittedName>
        <fullName evidence="2">DUF58 domain-containing protein</fullName>
    </submittedName>
</protein>
<name>A0A7X3JZ25_9BACL</name>
<comment type="caution">
    <text evidence="2">The sequence shown here is derived from an EMBL/GenBank/DDBJ whole genome shotgun (WGS) entry which is preliminary data.</text>
</comment>
<evidence type="ECO:0000256" key="1">
    <source>
        <dbReference type="SAM" id="MobiDB-lite"/>
    </source>
</evidence>
<organism evidence="2 3">
    <name type="scientific">Paenibacillus lutrae</name>
    <dbReference type="NCBI Taxonomy" id="2078573"/>
    <lineage>
        <taxon>Bacteria</taxon>
        <taxon>Bacillati</taxon>
        <taxon>Bacillota</taxon>
        <taxon>Bacilli</taxon>
        <taxon>Bacillales</taxon>
        <taxon>Paenibacillaceae</taxon>
        <taxon>Paenibacillus</taxon>
    </lineage>
</organism>
<evidence type="ECO:0000313" key="2">
    <source>
        <dbReference type="EMBL" id="MVO99738.1"/>
    </source>
</evidence>
<evidence type="ECO:0000313" key="3">
    <source>
        <dbReference type="Proteomes" id="UP000490800"/>
    </source>
</evidence>
<reference evidence="2 3" key="1">
    <citation type="journal article" date="2019" name="Microorganisms">
        <title>Paenibacillus lutrae sp. nov., A Chitinolytic Species Isolated from A River Otter in Castril Natural Park, Granada, Spain.</title>
        <authorList>
            <person name="Rodriguez M."/>
            <person name="Reina J.C."/>
            <person name="Bejar V."/>
            <person name="Llamas I."/>
        </authorList>
    </citation>
    <scope>NUCLEOTIDE SEQUENCE [LARGE SCALE GENOMIC DNA]</scope>
    <source>
        <strain evidence="2 3">N10</strain>
    </source>
</reference>
<feature type="region of interest" description="Disordered" evidence="1">
    <location>
        <begin position="267"/>
        <end position="291"/>
    </location>
</feature>
<sequence length="510" mass="55595">MIKSWLVLSATILGALAAHAIYLSIGGIAPFLVEALLWCNACSGAAILLFTLNGAVLDREIHVSRLTAGQTAQIRLHVKHRSFLPVCWLAVREYWQHEERGESICITQLCFPWFRRTIPMSYGIEHIQRGHYTLMKSEVISGDLFGLFVKRVQAAGKARLTVYPAPAESLSRVLTVSRLENETWSREASLLSAPVYAGSRAYISGDPMSWIDWKATARAGTLQTQVRAASVKLSRMVILDPDPHCGEGSTACRCGFATHLHKGRKKKRPVKVLSGKTQPLRDEENDEPWKKQSWKQRTNLSKITNPDEEACRCGFGLLEKRISLAVSAVTEPGFGARGIVVGTAFRERTEITGVYGQQPSPACEYPAASSGTDNVCASAPLELLASLRGEKGRGLLILQREHASLPPGIGMTYLTSRLDKGAVMGIIALLAARRPVEVVFIHTADSLSEEDLCAAAMLRDAGAAFASIALSSDFHRVTTDRKGHQAVRENRFAALNFSGEGGAGDEFARG</sequence>